<dbReference type="PANTHER" id="PTHR37841">
    <property type="entry name" value="GLR2918 PROTEIN"/>
    <property type="match status" value="1"/>
</dbReference>
<comment type="caution">
    <text evidence="3">The sequence shown here is derived from an EMBL/GenBank/DDBJ whole genome shotgun (WGS) entry which is preliminary data.</text>
</comment>
<proteinExistence type="predicted"/>
<organism evidence="3">
    <name type="scientific">Paenibacillus sp. SYP-B3998</name>
    <dbReference type="NCBI Taxonomy" id="2678564"/>
    <lineage>
        <taxon>Bacteria</taxon>
        <taxon>Bacillati</taxon>
        <taxon>Bacillota</taxon>
        <taxon>Bacilli</taxon>
        <taxon>Bacillales</taxon>
        <taxon>Paenibacillaceae</taxon>
        <taxon>Paenibacillus</taxon>
    </lineage>
</organism>
<sequence length="827" mass="90668">MFKKLILYIVICVLVLQFGSVVYAEQKVEIKENGEVTIDYRTSLGDPKKYAQTATIIVKDGHPMIPLFTLERYYTVEKPDLILLTTEKNGAISVLDTRNETEYQMKVNSNKVKIVGTDHQKLGDATLSTTVSVHLEGDIPFIPIDFFQILGYSSSIDAGKKVQINLIQKSSGSTNSGGSSSGSVSPGTDASSNAQTLYPMKIGRKYGFMDQAGKVFIQPQFEGAGNFSEGLAAVQVKGSWGYIDPKGNTVITPQYDSASEFSNDNAIVSKKDKNGVKFGYINKRGKAVGSIMYESALDYKENFAPVVTGTHFAFLNRDGNIQFFDSFEDAGSFSEGLAKVQIKGKYGYINKKGEVAIPYQYTKALDFSGGMAAVSIQGKWGYIDKEEEQVIPAKYEDAAPFSEGLAAVQSGGKYGYIEPSGKTVIAMQYDFAGSFKMGYAPVKQLGKWGFIDQKGMIVVQPKYDFAYEANGALFRVQDGGQTIYLDHKGNPVKPLNENGQEINLVMVAGNVIEVNGVLLDLEVPPALVEGSTLVPLRAILESLNLKLDWNSQTKTINASKDGVNIVLQVDNPIATVNGKSVTLPVPPKVIQGNTLVPVRFISQSVGAQVDYAPYQPADIETSLFDGLDTAYVERMSAYGQATEHWVTVQGEDSADAAAAKAAIQVAAEGLIKIKDQMVHDIQQKYERKIDATPNDAELYMQYATVLAELGHLYEDRNLVVESEMVAAEAGKIDVKALQFYRLYTADLYGEEAAREKIYQEAANMDPFIVLNHAQKHGNYYDAGLAFSKNERTPDYAIFALKKAYLNGNDRMKAKAKQLLSAKYKIQL</sequence>
<dbReference type="Pfam" id="PF14903">
    <property type="entry name" value="WG_beta_rep"/>
    <property type="match status" value="6"/>
</dbReference>
<protein>
    <recommendedName>
        <fullName evidence="2">Copper amine oxidase-like N-terminal domain-containing protein</fullName>
    </recommendedName>
</protein>
<evidence type="ECO:0000313" key="3">
    <source>
        <dbReference type="EMBL" id="NEW09107.1"/>
    </source>
</evidence>
<dbReference type="InterPro" id="IPR036582">
    <property type="entry name" value="Mao_N_sf"/>
</dbReference>
<gene>
    <name evidence="3" type="ORF">GK047_24330</name>
</gene>
<dbReference type="AlphaFoldDB" id="A0A6G4A638"/>
<dbReference type="SUPFAM" id="SSF55383">
    <property type="entry name" value="Copper amine oxidase, domain N"/>
    <property type="match status" value="1"/>
</dbReference>
<dbReference type="Pfam" id="PF07833">
    <property type="entry name" value="Cu_amine_oxidN1"/>
    <property type="match status" value="1"/>
</dbReference>
<name>A0A6G4A638_9BACL</name>
<feature type="domain" description="Copper amine oxidase-like N-terminal" evidence="2">
    <location>
        <begin position="514"/>
        <end position="612"/>
    </location>
</feature>
<accession>A0A6G4A638</accession>
<feature type="region of interest" description="Disordered" evidence="1">
    <location>
        <begin position="170"/>
        <end position="192"/>
    </location>
</feature>
<evidence type="ECO:0000256" key="1">
    <source>
        <dbReference type="SAM" id="MobiDB-lite"/>
    </source>
</evidence>
<dbReference type="InterPro" id="IPR032774">
    <property type="entry name" value="WG_beta_rep"/>
</dbReference>
<evidence type="ECO:0000259" key="2">
    <source>
        <dbReference type="Pfam" id="PF07833"/>
    </source>
</evidence>
<dbReference type="PANTHER" id="PTHR37841:SF1">
    <property type="entry name" value="DUF3298 DOMAIN-CONTAINING PROTEIN"/>
    <property type="match status" value="1"/>
</dbReference>
<dbReference type="InterPro" id="IPR012854">
    <property type="entry name" value="Cu_amine_oxidase-like_N"/>
</dbReference>
<dbReference type="RefSeq" id="WP_163952632.1">
    <property type="nucleotide sequence ID" value="NZ_JAAIKC010000013.1"/>
</dbReference>
<dbReference type="EMBL" id="JAAIKC010000013">
    <property type="protein sequence ID" value="NEW09107.1"/>
    <property type="molecule type" value="Genomic_DNA"/>
</dbReference>
<reference evidence="3" key="1">
    <citation type="submission" date="2020-02" db="EMBL/GenBank/DDBJ databases">
        <authorList>
            <person name="Shen X.-R."/>
            <person name="Zhang Y.-X."/>
        </authorList>
    </citation>
    <scope>NUCLEOTIDE SEQUENCE</scope>
    <source>
        <strain evidence="3">SYP-B3998</strain>
    </source>
</reference>
<dbReference type="SUPFAM" id="SSF69360">
    <property type="entry name" value="Cell wall binding repeat"/>
    <property type="match status" value="2"/>
</dbReference>
<dbReference type="Gene3D" id="3.30.457.10">
    <property type="entry name" value="Copper amine oxidase-like, N-terminal domain"/>
    <property type="match status" value="1"/>
</dbReference>